<feature type="domain" description="DUF4371" evidence="4">
    <location>
        <begin position="108"/>
        <end position="246"/>
    </location>
</feature>
<dbReference type="PANTHER" id="PTHR45749:SF21">
    <property type="entry name" value="DUF4371 DOMAIN-CONTAINING PROTEIN"/>
    <property type="match status" value="1"/>
</dbReference>
<feature type="region of interest" description="Disordered" evidence="3">
    <location>
        <begin position="68"/>
        <end position="90"/>
    </location>
</feature>
<dbReference type="InterPro" id="IPR025398">
    <property type="entry name" value="DUF4371"/>
</dbReference>
<organism evidence="5 6">
    <name type="scientific">Dissostichus mawsoni</name>
    <name type="common">Antarctic cod</name>
    <dbReference type="NCBI Taxonomy" id="36200"/>
    <lineage>
        <taxon>Eukaryota</taxon>
        <taxon>Metazoa</taxon>
        <taxon>Chordata</taxon>
        <taxon>Craniata</taxon>
        <taxon>Vertebrata</taxon>
        <taxon>Euteleostomi</taxon>
        <taxon>Actinopterygii</taxon>
        <taxon>Neopterygii</taxon>
        <taxon>Teleostei</taxon>
        <taxon>Neoteleostei</taxon>
        <taxon>Acanthomorphata</taxon>
        <taxon>Eupercaria</taxon>
        <taxon>Perciformes</taxon>
        <taxon>Notothenioidei</taxon>
        <taxon>Nototheniidae</taxon>
        <taxon>Dissostichus</taxon>
    </lineage>
</organism>
<keyword evidence="2" id="KW-0677">Repeat</keyword>
<dbReference type="InterPro" id="IPR003591">
    <property type="entry name" value="Leu-rich_rpt_typical-subtyp"/>
</dbReference>
<reference evidence="5 6" key="1">
    <citation type="submission" date="2020-03" db="EMBL/GenBank/DDBJ databases">
        <title>Dissostichus mawsoni Genome sequencing and assembly.</title>
        <authorList>
            <person name="Park H."/>
        </authorList>
    </citation>
    <scope>NUCLEOTIDE SEQUENCE [LARGE SCALE GENOMIC DNA]</scope>
    <source>
        <strain evidence="5">DM0001</strain>
        <tissue evidence="5">Muscle</tissue>
    </source>
</reference>
<dbReference type="AlphaFoldDB" id="A0A7J5Y6A8"/>
<evidence type="ECO:0000256" key="3">
    <source>
        <dbReference type="SAM" id="MobiDB-lite"/>
    </source>
</evidence>
<dbReference type="OrthoDB" id="6617140at2759"/>
<accession>A0A7J5Y6A8</accession>
<dbReference type="InterPro" id="IPR001611">
    <property type="entry name" value="Leu-rich_rpt"/>
</dbReference>
<dbReference type="PANTHER" id="PTHR45749">
    <property type="match status" value="1"/>
</dbReference>
<evidence type="ECO:0000313" key="5">
    <source>
        <dbReference type="EMBL" id="KAF3844167.1"/>
    </source>
</evidence>
<evidence type="ECO:0000313" key="6">
    <source>
        <dbReference type="Proteomes" id="UP000518266"/>
    </source>
</evidence>
<dbReference type="InterPro" id="IPR032675">
    <property type="entry name" value="LRR_dom_sf"/>
</dbReference>
<dbReference type="SMART" id="SM00369">
    <property type="entry name" value="LRR_TYP"/>
    <property type="match status" value="1"/>
</dbReference>
<dbReference type="Pfam" id="PF13855">
    <property type="entry name" value="LRR_8"/>
    <property type="match status" value="1"/>
</dbReference>
<protein>
    <recommendedName>
        <fullName evidence="4">DUF4371 domain-containing protein</fullName>
    </recommendedName>
</protein>
<dbReference type="EMBL" id="JAAKFY010000016">
    <property type="protein sequence ID" value="KAF3844167.1"/>
    <property type="molecule type" value="Genomic_DNA"/>
</dbReference>
<dbReference type="Proteomes" id="UP000518266">
    <property type="component" value="Unassembled WGS sequence"/>
</dbReference>
<dbReference type="Gene3D" id="3.80.10.10">
    <property type="entry name" value="Ribonuclease Inhibitor"/>
    <property type="match status" value="1"/>
</dbReference>
<comment type="caution">
    <text evidence="5">The sequence shown here is derived from an EMBL/GenBank/DDBJ whole genome shotgun (WGS) entry which is preliminary data.</text>
</comment>
<evidence type="ECO:0000256" key="2">
    <source>
        <dbReference type="ARBA" id="ARBA00022737"/>
    </source>
</evidence>
<proteinExistence type="predicted"/>
<gene>
    <name evidence="5" type="ORF">F7725_013508</name>
</gene>
<keyword evidence="1" id="KW-0433">Leucine-rich repeat</keyword>
<evidence type="ECO:0000256" key="1">
    <source>
        <dbReference type="ARBA" id="ARBA00022614"/>
    </source>
</evidence>
<sequence length="246" mass="27902">MSLPWDSVRLMVNLHQLSLDHNLLDFIPEGTFTDLERLARLDLTSNRAWGTQIEAFHHREQRTEEETLCCEKSPASPRCDSSTMGPKNRQQHFNKDTLASATQVHGDITEQLHAANVSEIQDRREYLKRVAAVTAFLGKQGIAFRGHNEAGESDNKGHFMECMKLLENFDPFLQTTYKPPSCVTYLSPSSQNDMIESTADVIMARIISEIKEAKMYSVMVDEARDNHTEQLALCVQYVNPQGSVKE</sequence>
<evidence type="ECO:0000259" key="4">
    <source>
        <dbReference type="Pfam" id="PF14291"/>
    </source>
</evidence>
<dbReference type="Pfam" id="PF14291">
    <property type="entry name" value="DUF4371"/>
    <property type="match status" value="1"/>
</dbReference>
<name>A0A7J5Y6A8_DISMA</name>
<keyword evidence="6" id="KW-1185">Reference proteome</keyword>
<dbReference type="SUPFAM" id="SSF52058">
    <property type="entry name" value="L domain-like"/>
    <property type="match status" value="1"/>
</dbReference>
<feature type="non-terminal residue" evidence="5">
    <location>
        <position position="246"/>
    </location>
</feature>